<feature type="region of interest" description="Disordered" evidence="1">
    <location>
        <begin position="1"/>
        <end position="52"/>
    </location>
</feature>
<protein>
    <submittedName>
        <fullName evidence="2">Uncharacterized protein</fullName>
    </submittedName>
</protein>
<evidence type="ECO:0000256" key="1">
    <source>
        <dbReference type="SAM" id="MobiDB-lite"/>
    </source>
</evidence>
<sequence>MHHRSSREQGEKSQCKAGETVVENSCTVEAEDEAEFPPMPPINQTAAIPPASAAESDLGTLQEQLKTALSGRAEAEAELATTVIEWDELRLQADELLQSELDEINNDEQQQQLPGFASLKLRFQALHLPIQTETLP</sequence>
<dbReference type="EMBL" id="CAICTM010001765">
    <property type="protein sequence ID" value="CAB9526037.1"/>
    <property type="molecule type" value="Genomic_DNA"/>
</dbReference>
<name>A0A9N8ERW3_9STRA</name>
<keyword evidence="3" id="KW-1185">Reference proteome</keyword>
<organism evidence="2 3">
    <name type="scientific">Seminavis robusta</name>
    <dbReference type="NCBI Taxonomy" id="568900"/>
    <lineage>
        <taxon>Eukaryota</taxon>
        <taxon>Sar</taxon>
        <taxon>Stramenopiles</taxon>
        <taxon>Ochrophyta</taxon>
        <taxon>Bacillariophyta</taxon>
        <taxon>Bacillariophyceae</taxon>
        <taxon>Bacillariophycidae</taxon>
        <taxon>Naviculales</taxon>
        <taxon>Naviculaceae</taxon>
        <taxon>Seminavis</taxon>
    </lineage>
</organism>
<dbReference type="Proteomes" id="UP001153069">
    <property type="component" value="Unassembled WGS sequence"/>
</dbReference>
<evidence type="ECO:0000313" key="3">
    <source>
        <dbReference type="Proteomes" id="UP001153069"/>
    </source>
</evidence>
<dbReference type="AlphaFoldDB" id="A0A9N8ERW3"/>
<feature type="compositionally biased region" description="Basic and acidic residues" evidence="1">
    <location>
        <begin position="1"/>
        <end position="14"/>
    </location>
</feature>
<accession>A0A9N8ERW3</accession>
<reference evidence="2" key="1">
    <citation type="submission" date="2020-06" db="EMBL/GenBank/DDBJ databases">
        <authorList>
            <consortium name="Plant Systems Biology data submission"/>
        </authorList>
    </citation>
    <scope>NUCLEOTIDE SEQUENCE</scope>
    <source>
        <strain evidence="2">D6</strain>
    </source>
</reference>
<gene>
    <name evidence="2" type="ORF">SEMRO_1767_G296320.1</name>
</gene>
<evidence type="ECO:0000313" key="2">
    <source>
        <dbReference type="EMBL" id="CAB9526037.1"/>
    </source>
</evidence>
<comment type="caution">
    <text evidence="2">The sequence shown here is derived from an EMBL/GenBank/DDBJ whole genome shotgun (WGS) entry which is preliminary data.</text>
</comment>
<proteinExistence type="predicted"/>